<protein>
    <recommendedName>
        <fullName evidence="4">Transmembrane protein</fullName>
    </recommendedName>
</protein>
<reference evidence="2" key="1">
    <citation type="journal article" date="2017" name="Nature">
        <title>The sunflower genome provides insights into oil metabolism, flowering and Asterid evolution.</title>
        <authorList>
            <person name="Badouin H."/>
            <person name="Gouzy J."/>
            <person name="Grassa C.J."/>
            <person name="Murat F."/>
            <person name="Staton S.E."/>
            <person name="Cottret L."/>
            <person name="Lelandais-Briere C."/>
            <person name="Owens G.L."/>
            <person name="Carrere S."/>
            <person name="Mayjonade B."/>
            <person name="Legrand L."/>
            <person name="Gill N."/>
            <person name="Kane N.C."/>
            <person name="Bowers J.E."/>
            <person name="Hubner S."/>
            <person name="Bellec A."/>
            <person name="Berard A."/>
            <person name="Berges H."/>
            <person name="Blanchet N."/>
            <person name="Boniface M.C."/>
            <person name="Brunel D."/>
            <person name="Catrice O."/>
            <person name="Chaidir N."/>
            <person name="Claudel C."/>
            <person name="Donnadieu C."/>
            <person name="Faraut T."/>
            <person name="Fievet G."/>
            <person name="Helmstetter N."/>
            <person name="King M."/>
            <person name="Knapp S.J."/>
            <person name="Lai Z."/>
            <person name="Le Paslier M.C."/>
            <person name="Lippi Y."/>
            <person name="Lorenzon L."/>
            <person name="Mandel J.R."/>
            <person name="Marage G."/>
            <person name="Marchand G."/>
            <person name="Marquand E."/>
            <person name="Bret-Mestries E."/>
            <person name="Morien E."/>
            <person name="Nambeesan S."/>
            <person name="Nguyen T."/>
            <person name="Pegot-Espagnet P."/>
            <person name="Pouilly N."/>
            <person name="Raftis F."/>
            <person name="Sallet E."/>
            <person name="Schiex T."/>
            <person name="Thomas J."/>
            <person name="Vandecasteele C."/>
            <person name="Vares D."/>
            <person name="Vear F."/>
            <person name="Vautrin S."/>
            <person name="Crespi M."/>
            <person name="Mangin B."/>
            <person name="Burke J.M."/>
            <person name="Salse J."/>
            <person name="Munos S."/>
            <person name="Vincourt P."/>
            <person name="Rieseberg L.H."/>
            <person name="Langlade N.B."/>
        </authorList>
    </citation>
    <scope>NUCLEOTIDE SEQUENCE</scope>
    <source>
        <tissue evidence="2">Leaves</tissue>
    </source>
</reference>
<comment type="caution">
    <text evidence="2">The sequence shown here is derived from an EMBL/GenBank/DDBJ whole genome shotgun (WGS) entry which is preliminary data.</text>
</comment>
<accession>A0A9K3J4P7</accession>
<evidence type="ECO:0000313" key="2">
    <source>
        <dbReference type="EMBL" id="KAF5808704.1"/>
    </source>
</evidence>
<organism evidence="2 3">
    <name type="scientific">Helianthus annuus</name>
    <name type="common">Common sunflower</name>
    <dbReference type="NCBI Taxonomy" id="4232"/>
    <lineage>
        <taxon>Eukaryota</taxon>
        <taxon>Viridiplantae</taxon>
        <taxon>Streptophyta</taxon>
        <taxon>Embryophyta</taxon>
        <taxon>Tracheophyta</taxon>
        <taxon>Spermatophyta</taxon>
        <taxon>Magnoliopsida</taxon>
        <taxon>eudicotyledons</taxon>
        <taxon>Gunneridae</taxon>
        <taxon>Pentapetalae</taxon>
        <taxon>asterids</taxon>
        <taxon>campanulids</taxon>
        <taxon>Asterales</taxon>
        <taxon>Asteraceae</taxon>
        <taxon>Asteroideae</taxon>
        <taxon>Heliantheae alliance</taxon>
        <taxon>Heliantheae</taxon>
        <taxon>Helianthus</taxon>
    </lineage>
</organism>
<dbReference type="AlphaFoldDB" id="A0A9K3J4P7"/>
<evidence type="ECO:0000313" key="3">
    <source>
        <dbReference type="Proteomes" id="UP000215914"/>
    </source>
</evidence>
<keyword evidence="1" id="KW-0472">Membrane</keyword>
<feature type="transmembrane region" description="Helical" evidence="1">
    <location>
        <begin position="116"/>
        <end position="132"/>
    </location>
</feature>
<dbReference type="EMBL" id="MNCJ02000319">
    <property type="protein sequence ID" value="KAF5808704.1"/>
    <property type="molecule type" value="Genomic_DNA"/>
</dbReference>
<evidence type="ECO:0000256" key="1">
    <source>
        <dbReference type="SAM" id="Phobius"/>
    </source>
</evidence>
<gene>
    <name evidence="2" type="ORF">HanXRQr2_Chr04g0148561</name>
</gene>
<name>A0A9K3J4P7_HELAN</name>
<sequence length="179" mass="20108">MKLVLFLPTSPCANNIIPHAFQFSHHSSSKRQHSSIIFSSPHQKPPPSYYYSPNMTIIKSTSCLFLILLSLFIFMWYDNNLSGSWWLSIHMWSVIWVMVVVLAVGLVAVVMVRTTVVTWITVLVMLAIAGKRRRVLAVEGRKITGDVAMHLLKVLVKKRSLVAVACATYFSSVAMGWVA</sequence>
<evidence type="ECO:0008006" key="4">
    <source>
        <dbReference type="Google" id="ProtNLM"/>
    </source>
</evidence>
<feature type="transmembrane region" description="Helical" evidence="1">
    <location>
        <begin position="160"/>
        <end position="178"/>
    </location>
</feature>
<reference evidence="2" key="2">
    <citation type="submission" date="2020-06" db="EMBL/GenBank/DDBJ databases">
        <title>Helianthus annuus Genome sequencing and assembly Release 2.</title>
        <authorList>
            <person name="Gouzy J."/>
            <person name="Langlade N."/>
            <person name="Munos S."/>
        </authorList>
    </citation>
    <scope>NUCLEOTIDE SEQUENCE</scope>
    <source>
        <tissue evidence="2">Leaves</tissue>
    </source>
</reference>
<keyword evidence="3" id="KW-1185">Reference proteome</keyword>
<keyword evidence="1" id="KW-1133">Transmembrane helix</keyword>
<dbReference type="Proteomes" id="UP000215914">
    <property type="component" value="Unassembled WGS sequence"/>
</dbReference>
<dbReference type="PANTHER" id="PTHR34656">
    <property type="entry name" value="PYRROLINE-5-CARBOXYLATE REDUCTASE"/>
    <property type="match status" value="1"/>
</dbReference>
<proteinExistence type="predicted"/>
<dbReference type="PANTHER" id="PTHR34656:SF2">
    <property type="entry name" value="TRANSMEMBRANE PROTEIN"/>
    <property type="match status" value="1"/>
</dbReference>
<keyword evidence="1" id="KW-0812">Transmembrane</keyword>
<feature type="transmembrane region" description="Helical" evidence="1">
    <location>
        <begin position="89"/>
        <end position="110"/>
    </location>
</feature>
<feature type="transmembrane region" description="Helical" evidence="1">
    <location>
        <begin position="57"/>
        <end position="77"/>
    </location>
</feature>
<dbReference type="Gramene" id="mRNA:HanXRQr2_Chr04g0148561">
    <property type="protein sequence ID" value="CDS:HanXRQr2_Chr04g0148561.1"/>
    <property type="gene ID" value="HanXRQr2_Chr04g0148561"/>
</dbReference>